<evidence type="ECO:0008006" key="3">
    <source>
        <dbReference type="Google" id="ProtNLM"/>
    </source>
</evidence>
<keyword evidence="2" id="KW-1185">Reference proteome</keyword>
<protein>
    <recommendedName>
        <fullName evidence="3">Lon N-terminal domain-containing protein</fullName>
    </recommendedName>
</protein>
<reference evidence="1 2" key="1">
    <citation type="submission" date="2021-03" db="EMBL/GenBank/DDBJ databases">
        <authorList>
            <person name="So Y."/>
        </authorList>
    </citation>
    <scope>NUCLEOTIDE SEQUENCE [LARGE SCALE GENOMIC DNA]</scope>
    <source>
        <strain evidence="1 2">SSH11</strain>
    </source>
</reference>
<sequence>MKRHFNFTGRQSIPADMVSAVVQPAGQDGIRSFDLRIGDLATLGLPAGARVYVEPYVKSSSMRFAFGTVGAILPPQDRSLPEIDDGAGVLFRVLVVDETDKVGRLLALADKIAPLGDEQQRDAVLPLETRDLGEAVWRLEADKGVRPKLLINSRYPGLKQRLLEDPLMMGAVLPLAVRDAIRVVRHEDDEALEWVMRWRQFVEDVAGAEVAERIFDEGEDDGDEMDEVIDDVCRQLVEKRRYLSRALKIAEALSNG</sequence>
<organism evidence="1 2">
    <name type="scientific">Pararoseomonas baculiformis</name>
    <dbReference type="NCBI Taxonomy" id="2820812"/>
    <lineage>
        <taxon>Bacteria</taxon>
        <taxon>Pseudomonadati</taxon>
        <taxon>Pseudomonadota</taxon>
        <taxon>Alphaproteobacteria</taxon>
        <taxon>Acetobacterales</taxon>
        <taxon>Acetobacteraceae</taxon>
        <taxon>Pararoseomonas</taxon>
    </lineage>
</organism>
<dbReference type="RefSeq" id="WP_209381795.1">
    <property type="nucleotide sequence ID" value="NZ_JAGIZB010000040.1"/>
</dbReference>
<gene>
    <name evidence="1" type="ORF">J8J14_22460</name>
</gene>
<name>A0ABS4AKG1_9PROT</name>
<proteinExistence type="predicted"/>
<dbReference type="EMBL" id="JAGIZB010000040">
    <property type="protein sequence ID" value="MBP0447527.1"/>
    <property type="molecule type" value="Genomic_DNA"/>
</dbReference>
<evidence type="ECO:0000313" key="1">
    <source>
        <dbReference type="EMBL" id="MBP0447527.1"/>
    </source>
</evidence>
<dbReference type="Proteomes" id="UP000681594">
    <property type="component" value="Unassembled WGS sequence"/>
</dbReference>
<accession>A0ABS4AKG1</accession>
<comment type="caution">
    <text evidence="1">The sequence shown here is derived from an EMBL/GenBank/DDBJ whole genome shotgun (WGS) entry which is preliminary data.</text>
</comment>
<evidence type="ECO:0000313" key="2">
    <source>
        <dbReference type="Proteomes" id="UP000681594"/>
    </source>
</evidence>